<comment type="caution">
    <text evidence="1">The sequence shown here is derived from an EMBL/GenBank/DDBJ whole genome shotgun (WGS) entry which is preliminary data.</text>
</comment>
<dbReference type="AlphaFoldDB" id="A0A853F3L6"/>
<reference evidence="1 2" key="1">
    <citation type="submission" date="2020-05" db="EMBL/GenBank/DDBJ databases">
        <title>Horizontal transmission and recombination maintain forever young bacterial symbiont genomes.</title>
        <authorList>
            <person name="Russell S.L."/>
            <person name="Pepper-Tunick E."/>
            <person name="Svedberg J."/>
            <person name="Byrne A."/>
            <person name="Ruelas Castillo J."/>
            <person name="Vollmers C."/>
            <person name="Beinart R.A."/>
            <person name="Corbett-Detig R."/>
        </authorList>
    </citation>
    <scope>NUCLEOTIDE SEQUENCE [LARGE SCALE GENOMIC DNA]</scope>
    <source>
        <strain evidence="1">455</strain>
    </source>
</reference>
<name>A0A853F3L6_9GAMM</name>
<evidence type="ECO:0000313" key="1">
    <source>
        <dbReference type="EMBL" id="NYT28584.1"/>
    </source>
</evidence>
<organism evidence="1 2">
    <name type="scientific">Candidatus Thiodubiliella endoseptemdiera</name>
    <dbReference type="NCBI Taxonomy" id="2738886"/>
    <lineage>
        <taxon>Bacteria</taxon>
        <taxon>Pseudomonadati</taxon>
        <taxon>Pseudomonadota</taxon>
        <taxon>Gammaproteobacteria</taxon>
        <taxon>Candidatus Pseudothioglobaceae</taxon>
        <taxon>Candidatus Thiodubiliella</taxon>
    </lineage>
</organism>
<protein>
    <submittedName>
        <fullName evidence="1">Uncharacterized protein</fullName>
    </submittedName>
</protein>
<gene>
    <name evidence="1" type="ORF">H0A76_12420</name>
</gene>
<proteinExistence type="predicted"/>
<sequence>MKVIICFIIGGILTRLKLATNFTVTNKEIAVSKPKIYKEQNIALKISSDQ</sequence>
<accession>A0A853F3L6</accession>
<dbReference type="Proteomes" id="UP000568751">
    <property type="component" value="Unassembled WGS sequence"/>
</dbReference>
<dbReference type="EMBL" id="JACCHT010000004">
    <property type="protein sequence ID" value="NYT28584.1"/>
    <property type="molecule type" value="Genomic_DNA"/>
</dbReference>
<evidence type="ECO:0000313" key="2">
    <source>
        <dbReference type="Proteomes" id="UP000568751"/>
    </source>
</evidence>